<sequence length="215" mass="23488">MKKLLNIFLALNLLVLDISFGFLFYTLFIKTRVGIGSEISPKENPIFEASSESTCGEDCKTYIDERIAQGLQAAPIPTPTAGTIAQTQSPKKIRKVNYVPIPGSGSTKETVWTSIPSTDFYMTKGDYQGLVGVYFEGNIKLVNGNGVAYVRLYDATHSVAVPGSELSTSSQQSSFVTTGPVTLWEGYNNYKIQARSLTADTTVFESGRLKIITEE</sequence>
<dbReference type="AlphaFoldDB" id="A0A1F7XZI5"/>
<evidence type="ECO:0000313" key="3">
    <source>
        <dbReference type="Proteomes" id="UP000178419"/>
    </source>
</evidence>
<accession>A0A1F7XZI5</accession>
<organism evidence="2 3">
    <name type="scientific">Candidatus Woesebacteria bacterium RIFCSPHIGHO2_01_FULL_38_9</name>
    <dbReference type="NCBI Taxonomy" id="1802492"/>
    <lineage>
        <taxon>Bacteria</taxon>
        <taxon>Candidatus Woeseibacteriota</taxon>
    </lineage>
</organism>
<comment type="caution">
    <text evidence="2">The sequence shown here is derived from an EMBL/GenBank/DDBJ whole genome shotgun (WGS) entry which is preliminary data.</text>
</comment>
<name>A0A1F7XZI5_9BACT</name>
<feature type="transmembrane region" description="Helical" evidence="1">
    <location>
        <begin position="7"/>
        <end position="28"/>
    </location>
</feature>
<keyword evidence="1" id="KW-0812">Transmembrane</keyword>
<evidence type="ECO:0000256" key="1">
    <source>
        <dbReference type="SAM" id="Phobius"/>
    </source>
</evidence>
<protein>
    <submittedName>
        <fullName evidence="2">Uncharacterized protein</fullName>
    </submittedName>
</protein>
<proteinExistence type="predicted"/>
<keyword evidence="1" id="KW-0472">Membrane</keyword>
<evidence type="ECO:0000313" key="2">
    <source>
        <dbReference type="EMBL" id="OGM20416.1"/>
    </source>
</evidence>
<dbReference type="EMBL" id="MGGE01000042">
    <property type="protein sequence ID" value="OGM20416.1"/>
    <property type="molecule type" value="Genomic_DNA"/>
</dbReference>
<reference evidence="2 3" key="1">
    <citation type="journal article" date="2016" name="Nat. Commun.">
        <title>Thousands of microbial genomes shed light on interconnected biogeochemical processes in an aquifer system.</title>
        <authorList>
            <person name="Anantharaman K."/>
            <person name="Brown C.T."/>
            <person name="Hug L.A."/>
            <person name="Sharon I."/>
            <person name="Castelle C.J."/>
            <person name="Probst A.J."/>
            <person name="Thomas B.C."/>
            <person name="Singh A."/>
            <person name="Wilkins M.J."/>
            <person name="Karaoz U."/>
            <person name="Brodie E.L."/>
            <person name="Williams K.H."/>
            <person name="Hubbard S.S."/>
            <person name="Banfield J.F."/>
        </authorList>
    </citation>
    <scope>NUCLEOTIDE SEQUENCE [LARGE SCALE GENOMIC DNA]</scope>
</reference>
<dbReference type="Proteomes" id="UP000178419">
    <property type="component" value="Unassembled WGS sequence"/>
</dbReference>
<keyword evidence="1" id="KW-1133">Transmembrane helix</keyword>
<gene>
    <name evidence="2" type="ORF">A2714_01725</name>
</gene>